<proteinExistence type="predicted"/>
<feature type="compositionally biased region" description="Polar residues" evidence="2">
    <location>
        <begin position="107"/>
        <end position="143"/>
    </location>
</feature>
<dbReference type="Proteomes" id="UP000295083">
    <property type="component" value="Unassembled WGS sequence"/>
</dbReference>
<evidence type="ECO:0000313" key="3">
    <source>
        <dbReference type="EMBL" id="TDZ29747.1"/>
    </source>
</evidence>
<feature type="region of interest" description="Disordered" evidence="2">
    <location>
        <begin position="199"/>
        <end position="220"/>
    </location>
</feature>
<organism evidence="3 4">
    <name type="scientific">Colletotrichum spinosum</name>
    <dbReference type="NCBI Taxonomy" id="1347390"/>
    <lineage>
        <taxon>Eukaryota</taxon>
        <taxon>Fungi</taxon>
        <taxon>Dikarya</taxon>
        <taxon>Ascomycota</taxon>
        <taxon>Pezizomycotina</taxon>
        <taxon>Sordariomycetes</taxon>
        <taxon>Hypocreomycetidae</taxon>
        <taxon>Glomerellales</taxon>
        <taxon>Glomerellaceae</taxon>
        <taxon>Colletotrichum</taxon>
        <taxon>Colletotrichum orbiculare species complex</taxon>
    </lineage>
</organism>
<feature type="coiled-coil region" evidence="1">
    <location>
        <begin position="239"/>
        <end position="274"/>
    </location>
</feature>
<protein>
    <submittedName>
        <fullName evidence="3">Uncharacterized protein</fullName>
    </submittedName>
</protein>
<feature type="region of interest" description="Disordered" evidence="2">
    <location>
        <begin position="107"/>
        <end position="177"/>
    </location>
</feature>
<evidence type="ECO:0000313" key="4">
    <source>
        <dbReference type="Proteomes" id="UP000295083"/>
    </source>
</evidence>
<reference evidence="3 4" key="1">
    <citation type="submission" date="2018-11" db="EMBL/GenBank/DDBJ databases">
        <title>Genome sequence and assembly of Colletotrichum spinosum.</title>
        <authorList>
            <person name="Gan P."/>
            <person name="Shirasu K."/>
        </authorList>
    </citation>
    <scope>NUCLEOTIDE SEQUENCE [LARGE SCALE GENOMIC DNA]</scope>
    <source>
        <strain evidence="3 4">CBS 515.97</strain>
    </source>
</reference>
<feature type="coiled-coil region" evidence="1">
    <location>
        <begin position="367"/>
        <end position="422"/>
    </location>
</feature>
<keyword evidence="1" id="KW-0175">Coiled coil</keyword>
<feature type="compositionally biased region" description="Polar residues" evidence="2">
    <location>
        <begin position="201"/>
        <end position="216"/>
    </location>
</feature>
<keyword evidence="4" id="KW-1185">Reference proteome</keyword>
<evidence type="ECO:0000256" key="1">
    <source>
        <dbReference type="SAM" id="Coils"/>
    </source>
</evidence>
<dbReference type="EMBL" id="QAPG01000178">
    <property type="protein sequence ID" value="TDZ29747.1"/>
    <property type="molecule type" value="Genomic_DNA"/>
</dbReference>
<comment type="caution">
    <text evidence="3">The sequence shown here is derived from an EMBL/GenBank/DDBJ whole genome shotgun (WGS) entry which is preliminary data.</text>
</comment>
<gene>
    <name evidence="3" type="ORF">C8035_v004232</name>
</gene>
<accession>A0A4R8PV92</accession>
<evidence type="ECO:0000256" key="2">
    <source>
        <dbReference type="SAM" id="MobiDB-lite"/>
    </source>
</evidence>
<sequence length="433" mass="47527">MQTPVVITDDKSQYVQEILGTWSLDDLGEIVGAEFSPNNWSVGLLANLRHLCRSKVALEDARRRLRAQIDRRAQGRSSVRGPHRSFLAKVDVEKVIEEGITTSSGTLCSKINERQGQTDGASRSKTNATLPTTVNIRNPFTTPSRDRTQRGPTSEEDACSPKSGGPVTTHTEREEPREMSISPAAGGMHIVPMHGEFHDPSPTSCSLQTPSATPTHPSHGVLGLLPSSVKESQTSSNNLEKLKRKRTDLLDALTEELERERKRLRLEVVLAQSTVNVHRFEHDVAQGRLRQANVALESLPPTSESLSQLQQHKSLQTDFLALHAKYANVFGSSCGGTSMTLGAAAVPCNGLTETLDRNLGGAFGVMNDCIFQQVMAIEREAQSLEEKRAFLAEDVEKTKETAKRWEDALRAAEKTYSNLLSQSLELAKEKVGN</sequence>
<name>A0A4R8PV92_9PEZI</name>
<dbReference type="AlphaFoldDB" id="A0A4R8PV92"/>